<evidence type="ECO:0000259" key="5">
    <source>
        <dbReference type="Pfam" id="PF20147"/>
    </source>
</evidence>
<dbReference type="Pfam" id="PF20147">
    <property type="entry name" value="Crinkler"/>
    <property type="match status" value="1"/>
</dbReference>
<dbReference type="GO" id="GO:0043657">
    <property type="term" value="C:host cell"/>
    <property type="evidence" value="ECO:0007669"/>
    <property type="project" value="UniProtKB-SubCell"/>
</dbReference>
<accession>A0A1L1UUJ8</accession>
<evidence type="ECO:0000256" key="4">
    <source>
        <dbReference type="SAM" id="SignalP"/>
    </source>
</evidence>
<evidence type="ECO:0000256" key="2">
    <source>
        <dbReference type="ARBA" id="ARBA00004613"/>
    </source>
</evidence>
<name>A0A1L1UUJ8_PHYCP</name>
<proteinExistence type="predicted"/>
<sequence length="363" mass="41485">MMKLYCAIVGVAGSVFAVEIGEDKTVYDLKNAIKTQNKIKLKEVDAGDLQLFLTKKKKKGEGMWLTEKDVQKGVNDTSDFNLLGTAGAPLKFVGLLKDDVEFKPTLEDVESMNTPVHVLVAIPQQWTISQKTDAKRLEKEENIPLEMLWQYSEMEITTFPKPDELSSLLQRPLPFQLNLQRFLTMKTIFDPSGPFLVCNELSTMIDGFSYSCDYRPGPMASENTWQRMYDQLLDISYRLCRAHGFDVVSNRNLADTTGTTVRRMRPDFLLHYLGMVLLRGEEKSATTEIDEPVKELTAKMSWWNPMFYGDLPYILGYATSGARLRVVMIDRHLHSDAILEFQSIFQQRAEVIKLFYNLGVFLS</sequence>
<evidence type="ECO:0000313" key="6">
    <source>
        <dbReference type="EMBL" id="AFB18275.1"/>
    </source>
</evidence>
<feature type="chain" id="PRO_5013267387" evidence="4">
    <location>
        <begin position="18"/>
        <end position="363"/>
    </location>
</feature>
<feature type="signal peptide" evidence="4">
    <location>
        <begin position="1"/>
        <end position="17"/>
    </location>
</feature>
<feature type="domain" description="Crinkler effector protein N-terminal" evidence="5">
    <location>
        <begin position="2"/>
        <end position="120"/>
    </location>
</feature>
<protein>
    <submittedName>
        <fullName evidence="6">Crinkling and necrosis inducing protein 1</fullName>
    </submittedName>
</protein>
<reference evidence="6" key="1">
    <citation type="submission" date="2011-02" db="EMBL/GenBank/DDBJ databases">
        <title>Functional characterization of crinkler gene pccrn1 and pccrn2 in Phytophthora capsici.</title>
        <authorList>
            <person name="Wang H.-M."/>
            <person name="Zhang X.-G."/>
        </authorList>
    </citation>
    <scope>NUCLEOTIDE SEQUENCE</scope>
</reference>
<evidence type="ECO:0000256" key="1">
    <source>
        <dbReference type="ARBA" id="ARBA00004340"/>
    </source>
</evidence>
<keyword evidence="3" id="KW-0964">Secreted</keyword>
<keyword evidence="4" id="KW-0732">Signal</keyword>
<dbReference type="InterPro" id="IPR045379">
    <property type="entry name" value="Crinkler_N"/>
</dbReference>
<organism evidence="6">
    <name type="scientific">Phytophthora capsici</name>
    <dbReference type="NCBI Taxonomy" id="4784"/>
    <lineage>
        <taxon>Eukaryota</taxon>
        <taxon>Sar</taxon>
        <taxon>Stramenopiles</taxon>
        <taxon>Oomycota</taxon>
        <taxon>Peronosporomycetes</taxon>
        <taxon>Peronosporales</taxon>
        <taxon>Peronosporaceae</taxon>
        <taxon>Phytophthora</taxon>
    </lineage>
</organism>
<dbReference type="EMBL" id="JF439073">
    <property type="protein sequence ID" value="AFB18275.1"/>
    <property type="molecule type" value="Genomic_DNA"/>
</dbReference>
<evidence type="ECO:0000256" key="3">
    <source>
        <dbReference type="ARBA" id="ARBA00022525"/>
    </source>
</evidence>
<dbReference type="AlphaFoldDB" id="A0A1L1UUJ8"/>
<comment type="subcellular location">
    <subcellularLocation>
        <location evidence="1">Host cell</location>
    </subcellularLocation>
    <subcellularLocation>
        <location evidence="2">Secreted</location>
    </subcellularLocation>
</comment>
<dbReference type="GO" id="GO:0005576">
    <property type="term" value="C:extracellular region"/>
    <property type="evidence" value="ECO:0007669"/>
    <property type="project" value="UniProtKB-SubCell"/>
</dbReference>
<dbReference type="VEuPathDB" id="FungiDB:DVH05_025976"/>